<dbReference type="InterPro" id="IPR027417">
    <property type="entry name" value="P-loop_NTPase"/>
</dbReference>
<proteinExistence type="inferred from homology"/>
<reference evidence="4" key="2">
    <citation type="submission" date="2025-09" db="UniProtKB">
        <authorList>
            <consortium name="Ensembl"/>
        </authorList>
    </citation>
    <scope>IDENTIFICATION</scope>
</reference>
<feature type="coiled-coil region" evidence="2">
    <location>
        <begin position="857"/>
        <end position="884"/>
    </location>
</feature>
<feature type="domain" description="VLIG-type G" evidence="3">
    <location>
        <begin position="552"/>
        <end position="796"/>
    </location>
</feature>
<dbReference type="Proteomes" id="UP000694403">
    <property type="component" value="Unplaced"/>
</dbReference>
<dbReference type="InterPro" id="IPR052986">
    <property type="entry name" value="VLIG_GTPase"/>
</dbReference>
<evidence type="ECO:0000259" key="3">
    <source>
        <dbReference type="PROSITE" id="PS51717"/>
    </source>
</evidence>
<reference evidence="4" key="1">
    <citation type="submission" date="2025-08" db="UniProtKB">
        <authorList>
            <consortium name="Ensembl"/>
        </authorList>
    </citation>
    <scope>IDENTIFICATION</scope>
</reference>
<dbReference type="Ensembl" id="ENSCSRT00000019430.1">
    <property type="protein sequence ID" value="ENSCSRP00000018572.1"/>
    <property type="gene ID" value="ENSCSRG00000014239.1"/>
</dbReference>
<protein>
    <recommendedName>
        <fullName evidence="3">VLIG-type G domain-containing protein</fullName>
    </recommendedName>
</protein>
<organism evidence="4 5">
    <name type="scientific">Chelydra serpentina</name>
    <name type="common">Snapping turtle</name>
    <name type="synonym">Testudo serpentina</name>
    <dbReference type="NCBI Taxonomy" id="8475"/>
    <lineage>
        <taxon>Eukaryota</taxon>
        <taxon>Metazoa</taxon>
        <taxon>Chordata</taxon>
        <taxon>Craniata</taxon>
        <taxon>Vertebrata</taxon>
        <taxon>Euteleostomi</taxon>
        <taxon>Archelosauria</taxon>
        <taxon>Testudinata</taxon>
        <taxon>Testudines</taxon>
        <taxon>Cryptodira</taxon>
        <taxon>Durocryptodira</taxon>
        <taxon>Americhelydia</taxon>
        <taxon>Chelydroidea</taxon>
        <taxon>Chelydridae</taxon>
        <taxon>Chelydra</taxon>
    </lineage>
</organism>
<dbReference type="InterPro" id="IPR030383">
    <property type="entry name" value="G_VLIG_dom"/>
</dbReference>
<name>A0A8C3STI0_CHESE</name>
<dbReference type="Pfam" id="PF25974">
    <property type="entry name" value="URGCP_9th"/>
    <property type="match status" value="1"/>
</dbReference>
<evidence type="ECO:0000256" key="1">
    <source>
        <dbReference type="ARBA" id="ARBA00006828"/>
    </source>
</evidence>
<sequence length="1548" mass="177992">MARRTRLVLTAPGDHGISKDGEEPFAVIPPTSPAPSVCVNPLDVLCAVLCCSDTFLRQEILLKMSMCQFALPLLLPALDTPTCTLLLWAMRDIVRNWRPLSLQESRGFKEENLVLTSVPTFSFVRLGRCSLSKSKILNKALSPPQQQHDFFVHRDMESGNVPRAIAEGLVEISWYFPGGRESSDPFQEPIAVTNLRGDIELHRLQFSFLAEVSSAVFIFADCIGERKYKLLSSLQGLRTKFYFILNPGSTITSKTRGFLNELAPLLKLNPSHVLVKDNTANDSDFVTRLQDTLAHLMKQPQRAVSIEDMAVTARELGIQVDEDCEECERARKRADEITGEIEDVAEYKSRALTLQGDPCKHLAEVERELCQMKQQGETPTELYKSQLRQKLLELRTQQNGHDLTGGMGTFKASPEELNPVETQYFLKWMKFRLDHIARENLSKLRAEYKEMYRSPGYSPEELAKLDKLIAASSLGVEHFMRELGQFYEAEQAVCKEGKIAQSQRRFTHLPGIAADLMLSGFALEIIDGDASHVPLQWVTDVLTQLHTKLGERSSLLVLSVLGVQSTGKSTLLNTMFGLQLAVSSGRCTRGAFMTLIKVAETFQQELGCDFILVIDTEGLRAPQLAKLEDSYERDNELATLVIGLSDITIVNMAMENTSEMKDILQIVVHAFLRMKVIGHKPNCQFVYQNVSDVSAHEQNMRDRNHFLENLNEMTKAAARMEKLSRDLTFSDIMAYDPEKHNWYIPGLWQGVPPMAPVNLGYSENVYELKKYLLEFMRSQTPNRNLRAIPWFTKWVKNLWNGVKHENFIFSFRNSLVAEAYNQLSLRYSEWEWELRKKMHFWVCDQETAIQNHPCNELPDASNLKQEAQEKVQQGEERIVKCLEKYFESGAKNRHLIEKYREDFIRSTKNLTTELERYSTSKCEKAILIKKSWHKIDNIQAEYMRMTEKKVVSLLEDCKRRKLKLDKKELEVEFETMWKEAVSELKLISLQKCQVSQDLDFQLRKDLENRGSKVRWKLQEAGNLCSYRIKSFIVDNEYLDLTCFRDMRESFTEEYRHKAEKLAHSLMDKCHRYIKEKVSSKADYDETYGRELLQMINERLQQEDVPNLHTKVSFEVELKLHILGEAARAFQEMHENFIKENDPQERLEKLKSQYLSTFINRYLEKDSCQQRARHFCEHCLKPALAEHVNKRLGIRIVDDLSGSEKANCYRSRASFQLSVLQKLLEEMDFDNYMKYINDYESFVKPEIRRDISDHYGNRESVEALEAEILSTIIEKVRGALEKSADGGTSTVSDFIANLRRLLQKDLVIPRDSLEMTLFQFTASADTSQFSADIRDSLPELELNLASEFKAVNIEEKLSKLQVQPQDELFKRVFGCGQQCPFCGVPCEAEGPTHTKHFAPVHRPQGLRQRRDHLTETLDCSLCSSDVVSNASFSNSDTKGELVPFRDYRLHYPDWRIQPDPSAEASDYWKFVFKEFNGKFAGEYKAKPADLPEDWQKITKEQALESIKGIYSQGGQPESEKEPEFTNVHCQRATEIPQQLPLPSLPEPPT</sequence>
<dbReference type="InterPro" id="IPR058641">
    <property type="entry name" value="GVIN1_dom"/>
</dbReference>
<evidence type="ECO:0000313" key="4">
    <source>
        <dbReference type="Ensembl" id="ENSCSRP00000018572.1"/>
    </source>
</evidence>
<dbReference type="Pfam" id="PF25683">
    <property type="entry name" value="URGCP_GTPase"/>
    <property type="match status" value="1"/>
</dbReference>
<dbReference type="Gene3D" id="3.40.50.300">
    <property type="entry name" value="P-loop containing nucleotide triphosphate hydrolases"/>
    <property type="match status" value="1"/>
</dbReference>
<keyword evidence="5" id="KW-1185">Reference proteome</keyword>
<accession>A0A8C3STI0</accession>
<evidence type="ECO:0000256" key="2">
    <source>
        <dbReference type="SAM" id="Coils"/>
    </source>
</evidence>
<dbReference type="PANTHER" id="PTHR14819:SF9">
    <property type="entry name" value="UP-REGULATOR OF CELL PROLIFERATION-LIKE"/>
    <property type="match status" value="1"/>
</dbReference>
<dbReference type="PANTHER" id="PTHR14819">
    <property type="entry name" value="GTP-BINDING"/>
    <property type="match status" value="1"/>
</dbReference>
<keyword evidence="2" id="KW-0175">Coiled coil</keyword>
<dbReference type="SUPFAM" id="SSF52540">
    <property type="entry name" value="P-loop containing nucleoside triphosphate hydrolases"/>
    <property type="match status" value="1"/>
</dbReference>
<comment type="similarity">
    <text evidence="1">Belongs to the TRAFAC class dynamin-like GTPase superfamily. Very large inducible GTPase (VLIG) family.</text>
</comment>
<dbReference type="PROSITE" id="PS51717">
    <property type="entry name" value="G_VLIG"/>
    <property type="match status" value="1"/>
</dbReference>
<dbReference type="InterPro" id="IPR057365">
    <property type="entry name" value="URGCP"/>
</dbReference>
<dbReference type="Pfam" id="PF25496">
    <property type="entry name" value="URGCP"/>
    <property type="match status" value="1"/>
</dbReference>
<dbReference type="GO" id="GO:0005525">
    <property type="term" value="F:GTP binding"/>
    <property type="evidence" value="ECO:0007669"/>
    <property type="project" value="InterPro"/>
</dbReference>
<evidence type="ECO:0000313" key="5">
    <source>
        <dbReference type="Proteomes" id="UP000694403"/>
    </source>
</evidence>